<evidence type="ECO:0000256" key="1">
    <source>
        <dbReference type="ARBA" id="ARBA00006328"/>
    </source>
</evidence>
<sequence>MFCTCKLLSVIPIVNLAMGTTTKLIAVIGATGNQGSSVAHTFLALPNWYVRCVTRNPESSASKSLESLGAEIVKADLSHQPSLSKAFEGAHAIFVNTDFWGSYRANEATTSPSENGKSVSEKSYEQEVSYGKNAAVAAAAVPTLERFVYSALGPAGKHSKGKYASAHWDSKAAIVEFIEQEQSDLAKKTSFIYLGGYVDNPNLTPRLDPVTGKHMLVLPFGKETMMPIVDPKASTGPFVKALVEDKNAGVKLLAYDDFLSVGEFVDMWSKANGKEAKFIEMGVQDMCQQFGLTMETLNGACFIGEYGYTGGIQGIIEPSHLKTRS</sequence>
<dbReference type="Pfam" id="PF05368">
    <property type="entry name" value="NmrA"/>
    <property type="match status" value="1"/>
</dbReference>
<dbReference type="InterPro" id="IPR036291">
    <property type="entry name" value="NAD(P)-bd_dom_sf"/>
</dbReference>
<dbReference type="GO" id="GO:0005634">
    <property type="term" value="C:nucleus"/>
    <property type="evidence" value="ECO:0007669"/>
    <property type="project" value="TreeGrafter"/>
</dbReference>
<organism evidence="4 5">
    <name type="scientific">Amylocarpus encephaloides</name>
    <dbReference type="NCBI Taxonomy" id="45428"/>
    <lineage>
        <taxon>Eukaryota</taxon>
        <taxon>Fungi</taxon>
        <taxon>Dikarya</taxon>
        <taxon>Ascomycota</taxon>
        <taxon>Pezizomycotina</taxon>
        <taxon>Leotiomycetes</taxon>
        <taxon>Helotiales</taxon>
        <taxon>Helotiales incertae sedis</taxon>
        <taxon>Amylocarpus</taxon>
    </lineage>
</organism>
<feature type="non-terminal residue" evidence="4">
    <location>
        <position position="1"/>
    </location>
</feature>
<evidence type="ECO:0000256" key="2">
    <source>
        <dbReference type="ARBA" id="ARBA00022857"/>
    </source>
</evidence>
<dbReference type="InterPro" id="IPR051164">
    <property type="entry name" value="NmrA-like_oxidored"/>
</dbReference>
<dbReference type="Gene3D" id="3.40.50.720">
    <property type="entry name" value="NAD(P)-binding Rossmann-like Domain"/>
    <property type="match status" value="1"/>
</dbReference>
<dbReference type="Proteomes" id="UP000824998">
    <property type="component" value="Unassembled WGS sequence"/>
</dbReference>
<dbReference type="AlphaFoldDB" id="A0A9P7YAQ8"/>
<proteinExistence type="inferred from homology"/>
<feature type="domain" description="NmrA-like" evidence="3">
    <location>
        <begin position="22"/>
        <end position="318"/>
    </location>
</feature>
<accession>A0A9P7YAQ8</accession>
<name>A0A9P7YAQ8_9HELO</name>
<dbReference type="EMBL" id="MU251751">
    <property type="protein sequence ID" value="KAG9229578.1"/>
    <property type="molecule type" value="Genomic_DNA"/>
</dbReference>
<dbReference type="InterPro" id="IPR008030">
    <property type="entry name" value="NmrA-like"/>
</dbReference>
<dbReference type="PANTHER" id="PTHR42748:SF29">
    <property type="entry name" value="NMRA-LIKE DOMAIN-CONTAINING PROTEIN"/>
    <property type="match status" value="1"/>
</dbReference>
<reference evidence="4" key="1">
    <citation type="journal article" date="2021" name="IMA Fungus">
        <title>Genomic characterization of three marine fungi, including Emericellopsis atlantica sp. nov. with signatures of a generalist lifestyle and marine biomass degradation.</title>
        <authorList>
            <person name="Hagestad O.C."/>
            <person name="Hou L."/>
            <person name="Andersen J.H."/>
            <person name="Hansen E.H."/>
            <person name="Altermark B."/>
            <person name="Li C."/>
            <person name="Kuhnert E."/>
            <person name="Cox R.J."/>
            <person name="Crous P.W."/>
            <person name="Spatafora J.W."/>
            <person name="Lail K."/>
            <person name="Amirebrahimi M."/>
            <person name="Lipzen A."/>
            <person name="Pangilinan J."/>
            <person name="Andreopoulos W."/>
            <person name="Hayes R.D."/>
            <person name="Ng V."/>
            <person name="Grigoriev I.V."/>
            <person name="Jackson S.A."/>
            <person name="Sutton T.D.S."/>
            <person name="Dobson A.D.W."/>
            <person name="Rama T."/>
        </authorList>
    </citation>
    <scope>NUCLEOTIDE SEQUENCE</scope>
    <source>
        <strain evidence="4">TRa018bII</strain>
    </source>
</reference>
<dbReference type="SUPFAM" id="SSF51735">
    <property type="entry name" value="NAD(P)-binding Rossmann-fold domains"/>
    <property type="match status" value="1"/>
</dbReference>
<evidence type="ECO:0000313" key="4">
    <source>
        <dbReference type="EMBL" id="KAG9229578.1"/>
    </source>
</evidence>
<protein>
    <recommendedName>
        <fullName evidence="3">NmrA-like domain-containing protein</fullName>
    </recommendedName>
</protein>
<evidence type="ECO:0000313" key="5">
    <source>
        <dbReference type="Proteomes" id="UP000824998"/>
    </source>
</evidence>
<evidence type="ECO:0000259" key="3">
    <source>
        <dbReference type="Pfam" id="PF05368"/>
    </source>
</evidence>
<dbReference type="OrthoDB" id="3358371at2759"/>
<dbReference type="PANTHER" id="PTHR42748">
    <property type="entry name" value="NITROGEN METABOLITE REPRESSION PROTEIN NMRA FAMILY MEMBER"/>
    <property type="match status" value="1"/>
</dbReference>
<comment type="similarity">
    <text evidence="1">Belongs to the NmrA-type oxidoreductase family.</text>
</comment>
<gene>
    <name evidence="4" type="ORF">BJ875DRAFT_474467</name>
</gene>
<comment type="caution">
    <text evidence="4">The sequence shown here is derived from an EMBL/GenBank/DDBJ whole genome shotgun (WGS) entry which is preliminary data.</text>
</comment>
<keyword evidence="5" id="KW-1185">Reference proteome</keyword>
<keyword evidence="2" id="KW-0521">NADP</keyword>
<dbReference type="Gene3D" id="3.90.25.10">
    <property type="entry name" value="UDP-galactose 4-epimerase, domain 1"/>
    <property type="match status" value="1"/>
</dbReference>